<feature type="compositionally biased region" description="Low complexity" evidence="1">
    <location>
        <begin position="1"/>
        <end position="17"/>
    </location>
</feature>
<sequence length="67" mass="7314">MSIRITPTTANTTANRTPEPRPIQPATPTVPPTSFGTCKECTAELTPLLNDKGQVRTVFCEYCEFGI</sequence>
<dbReference type="RefSeq" id="WP_059261728.1">
    <property type="nucleotide sequence ID" value="NZ_KQ948351.1"/>
</dbReference>
<name>A0A124HPK7_STRCK</name>
<evidence type="ECO:0000313" key="3">
    <source>
        <dbReference type="Proteomes" id="UP000053398"/>
    </source>
</evidence>
<evidence type="ECO:0000256" key="1">
    <source>
        <dbReference type="SAM" id="MobiDB-lite"/>
    </source>
</evidence>
<proteinExistence type="predicted"/>
<evidence type="ECO:0000313" key="2">
    <source>
        <dbReference type="EMBL" id="KUN32517.1"/>
    </source>
</evidence>
<dbReference type="AlphaFoldDB" id="A0A124HPK7"/>
<dbReference type="EMBL" id="LMWP01000002">
    <property type="protein sequence ID" value="KUN32517.1"/>
    <property type="molecule type" value="Genomic_DNA"/>
</dbReference>
<keyword evidence="3" id="KW-1185">Reference proteome</keyword>
<feature type="compositionally biased region" description="Pro residues" evidence="1">
    <location>
        <begin position="20"/>
        <end position="31"/>
    </location>
</feature>
<feature type="region of interest" description="Disordered" evidence="1">
    <location>
        <begin position="1"/>
        <end position="33"/>
    </location>
</feature>
<organism evidence="2 3">
    <name type="scientific">Streptomyces corchorusii</name>
    <name type="common">Streptomyces chibaensis</name>
    <dbReference type="NCBI Taxonomy" id="1903"/>
    <lineage>
        <taxon>Bacteria</taxon>
        <taxon>Bacillati</taxon>
        <taxon>Actinomycetota</taxon>
        <taxon>Actinomycetes</taxon>
        <taxon>Kitasatosporales</taxon>
        <taxon>Streptomycetaceae</taxon>
        <taxon>Streptomyces</taxon>
    </lineage>
</organism>
<comment type="caution">
    <text evidence="2">The sequence shown here is derived from an EMBL/GenBank/DDBJ whole genome shotgun (WGS) entry which is preliminary data.</text>
</comment>
<accession>A0A124HPK7</accession>
<gene>
    <name evidence="2" type="ORF">AQJ11_03045</name>
</gene>
<protein>
    <submittedName>
        <fullName evidence="2">Uncharacterized protein</fullName>
    </submittedName>
</protein>
<reference evidence="2 3" key="1">
    <citation type="submission" date="2015-10" db="EMBL/GenBank/DDBJ databases">
        <title>Draft genome sequence of Streptomyces corchorusii DSM 40340, type strain for the species Streptomyces corchorusii.</title>
        <authorList>
            <person name="Ruckert C."/>
            <person name="Winkler A."/>
            <person name="Kalinowski J."/>
            <person name="Kampfer P."/>
            <person name="Glaeser S."/>
        </authorList>
    </citation>
    <scope>NUCLEOTIDE SEQUENCE [LARGE SCALE GENOMIC DNA]</scope>
    <source>
        <strain evidence="2 3">DSM 40340</strain>
    </source>
</reference>
<dbReference type="Proteomes" id="UP000053398">
    <property type="component" value="Unassembled WGS sequence"/>
</dbReference>